<dbReference type="AlphaFoldDB" id="A0A173ZJI5"/>
<dbReference type="Gene3D" id="3.40.190.10">
    <property type="entry name" value="Periplasmic binding protein-like II"/>
    <property type="match status" value="1"/>
</dbReference>
<evidence type="ECO:0000256" key="1">
    <source>
        <dbReference type="ARBA" id="ARBA00022475"/>
    </source>
</evidence>
<evidence type="ECO:0000313" key="8">
    <source>
        <dbReference type="EMBL" id="CUN75325.1"/>
    </source>
</evidence>
<feature type="signal peptide" evidence="7">
    <location>
        <begin position="1"/>
        <end position="23"/>
    </location>
</feature>
<keyword evidence="5" id="KW-0449">Lipoprotein</keyword>
<evidence type="ECO:0000256" key="4">
    <source>
        <dbReference type="ARBA" id="ARBA00023139"/>
    </source>
</evidence>
<accession>A0A173ZJI5</accession>
<dbReference type="SUPFAM" id="SSF53850">
    <property type="entry name" value="Periplasmic binding protein-like II"/>
    <property type="match status" value="1"/>
</dbReference>
<dbReference type="PANTHER" id="PTHR43649:SF33">
    <property type="entry name" value="POLYGALACTURONAN_RHAMNOGALACTURONAN-BINDING PROTEIN YTCQ"/>
    <property type="match status" value="1"/>
</dbReference>
<evidence type="ECO:0000313" key="9">
    <source>
        <dbReference type="Proteomes" id="UP000095431"/>
    </source>
</evidence>
<keyword evidence="2 7" id="KW-0732">Signal</keyword>
<dbReference type="RefSeq" id="WP_055199873.1">
    <property type="nucleotide sequence ID" value="NZ_BTHH01000004.1"/>
</dbReference>
<keyword evidence="4" id="KW-0564">Palmitate</keyword>
<dbReference type="EMBL" id="CYZN01000005">
    <property type="protein sequence ID" value="CUN75325.1"/>
    <property type="molecule type" value="Genomic_DNA"/>
</dbReference>
<sequence length="464" mass="51919">MKRRKLFALLMTAAMAVSSMSMAVNVFAEEDTTEEAAESEEPAEGEPTAVTTVGPDDGTKYEMWSFVDLHNEFYGKMVEKWNEENPDKQIQVTFSTYPYSDMHNKLMMSLQAGSGAPDLCDIEIGQFPNYSGDDSPLYSMNDALAPYEDTMVQSRLDVYSKADGTRLGVPFHVGATVMYWNADLLESYGLDYKSVKTWDDYTKLGEELKEASNGEVYLTSVDTGGVDWMWLAMAENGEDWTGGPDGTVNVQLDSVKEMLTMQQNWLNDGIAMVSTDGHVDLEAGFSNIMDGKIASFPKAMWYMSRFKDYMPEMEGKYDITTCPVFEEGQKCSVGIGGTGTVVTNQCENPELAAEWLAWAKCSEEGENLIWNELGFDVCNTALWSDEAFAYDESNTYNTFFRVKPYEVLNELAENDAIGTVYTTKNSPTLNDYMCTTTLNNVLEDGMDVEEALQDAQDYLDFECE</sequence>
<proteinExistence type="predicted"/>
<keyword evidence="1" id="KW-1003">Cell membrane</keyword>
<keyword evidence="3" id="KW-0472">Membrane</keyword>
<dbReference type="eggNOG" id="COG1653">
    <property type="taxonomic scope" value="Bacteria"/>
</dbReference>
<feature type="compositionally biased region" description="Acidic residues" evidence="6">
    <location>
        <begin position="31"/>
        <end position="44"/>
    </location>
</feature>
<dbReference type="Pfam" id="PF01547">
    <property type="entry name" value="SBP_bac_1"/>
    <property type="match status" value="1"/>
</dbReference>
<name>A0A173ZJI5_9FIRM</name>
<evidence type="ECO:0000256" key="6">
    <source>
        <dbReference type="SAM" id="MobiDB-lite"/>
    </source>
</evidence>
<dbReference type="Proteomes" id="UP000095431">
    <property type="component" value="Unassembled WGS sequence"/>
</dbReference>
<evidence type="ECO:0000256" key="3">
    <source>
        <dbReference type="ARBA" id="ARBA00023136"/>
    </source>
</evidence>
<evidence type="ECO:0000256" key="2">
    <source>
        <dbReference type="ARBA" id="ARBA00022729"/>
    </source>
</evidence>
<reference evidence="8 9" key="1">
    <citation type="submission" date="2015-09" db="EMBL/GenBank/DDBJ databases">
        <authorList>
            <consortium name="Pathogen Informatics"/>
        </authorList>
    </citation>
    <scope>NUCLEOTIDE SEQUENCE [LARGE SCALE GENOMIC DNA]</scope>
    <source>
        <strain evidence="8 9">2789STDY5834863</strain>
    </source>
</reference>
<dbReference type="InterPro" id="IPR006059">
    <property type="entry name" value="SBP"/>
</dbReference>
<dbReference type="PANTHER" id="PTHR43649">
    <property type="entry name" value="ARABINOSE-BINDING PROTEIN-RELATED"/>
    <property type="match status" value="1"/>
</dbReference>
<evidence type="ECO:0000256" key="5">
    <source>
        <dbReference type="ARBA" id="ARBA00023288"/>
    </source>
</evidence>
<evidence type="ECO:0000256" key="7">
    <source>
        <dbReference type="SAM" id="SignalP"/>
    </source>
</evidence>
<organism evidence="8 9">
    <name type="scientific">Blautia wexlerae</name>
    <dbReference type="NCBI Taxonomy" id="418240"/>
    <lineage>
        <taxon>Bacteria</taxon>
        <taxon>Bacillati</taxon>
        <taxon>Bacillota</taxon>
        <taxon>Clostridia</taxon>
        <taxon>Lachnospirales</taxon>
        <taxon>Lachnospiraceae</taxon>
        <taxon>Blautia</taxon>
    </lineage>
</organism>
<dbReference type="InterPro" id="IPR050490">
    <property type="entry name" value="Bact_solute-bd_prot1"/>
</dbReference>
<feature type="chain" id="PRO_5039692013" evidence="7">
    <location>
        <begin position="24"/>
        <end position="464"/>
    </location>
</feature>
<feature type="region of interest" description="Disordered" evidence="6">
    <location>
        <begin position="31"/>
        <end position="54"/>
    </location>
</feature>
<protein>
    <submittedName>
        <fullName evidence="8">Lactose-binding protein</fullName>
    </submittedName>
</protein>
<gene>
    <name evidence="8" type="primary">lacE_1</name>
    <name evidence="8" type="ORF">ERS852478_00988</name>
</gene>